<organism evidence="1 2">
    <name type="scientific">Favolaschia claudopus</name>
    <dbReference type="NCBI Taxonomy" id="2862362"/>
    <lineage>
        <taxon>Eukaryota</taxon>
        <taxon>Fungi</taxon>
        <taxon>Dikarya</taxon>
        <taxon>Basidiomycota</taxon>
        <taxon>Agaricomycotina</taxon>
        <taxon>Agaricomycetes</taxon>
        <taxon>Agaricomycetidae</taxon>
        <taxon>Agaricales</taxon>
        <taxon>Marasmiineae</taxon>
        <taxon>Mycenaceae</taxon>
        <taxon>Favolaschia</taxon>
    </lineage>
</organism>
<gene>
    <name evidence="1" type="ORF">R3P38DRAFT_2939912</name>
</gene>
<evidence type="ECO:0000313" key="1">
    <source>
        <dbReference type="EMBL" id="KAK7027754.1"/>
    </source>
</evidence>
<protein>
    <recommendedName>
        <fullName evidence="3">BTB domain-containing protein</fullName>
    </recommendedName>
</protein>
<evidence type="ECO:0008006" key="3">
    <source>
        <dbReference type="Google" id="ProtNLM"/>
    </source>
</evidence>
<accession>A0AAW0BN61</accession>
<reference evidence="1 2" key="1">
    <citation type="journal article" date="2024" name="J Genomics">
        <title>Draft genome sequencing and assembly of Favolaschia claudopus CIRM-BRFM 2984 isolated from oak limbs.</title>
        <authorList>
            <person name="Navarro D."/>
            <person name="Drula E."/>
            <person name="Chaduli D."/>
            <person name="Cazenave R."/>
            <person name="Ahrendt S."/>
            <person name="Wang J."/>
            <person name="Lipzen A."/>
            <person name="Daum C."/>
            <person name="Barry K."/>
            <person name="Grigoriev I.V."/>
            <person name="Favel A."/>
            <person name="Rosso M.N."/>
            <person name="Martin F."/>
        </authorList>
    </citation>
    <scope>NUCLEOTIDE SEQUENCE [LARGE SCALE GENOMIC DNA]</scope>
    <source>
        <strain evidence="1 2">CIRM-BRFM 2984</strain>
    </source>
</reference>
<keyword evidence="2" id="KW-1185">Reference proteome</keyword>
<proteinExistence type="predicted"/>
<dbReference type="AlphaFoldDB" id="A0AAW0BN61"/>
<sequence>MHAAKRPRTDDSPSLNITRSDIWFDDGNIIVQAETTQFRLYKGALCASSAILKEAVENLGESKGVEGCPILFLSDSSEDLGCLLHVMFYPWSYPADEPIHFSVLAAFLRLGRKYEIKPLYEKALARFTAVFPSSVDDYLNADLKNKLVRRDPDTSRRGEVAVDAIVLGRELGIVSVLPAAFWCASMYPQYLATPSTRSLTDDDRDIILRTTTPLQVAYSTYLFDWLDEAVVPSPSCTQGPSCTQAKTQLSLKLWKPNNSMWRLRWLPWCVEGLCRSCAALGKKHHHEGVERLWKELPSFFNLPEWEEILALC</sequence>
<dbReference type="EMBL" id="JAWWNJ010000029">
    <property type="protein sequence ID" value="KAK7027754.1"/>
    <property type="molecule type" value="Genomic_DNA"/>
</dbReference>
<name>A0AAW0BN61_9AGAR</name>
<comment type="caution">
    <text evidence="1">The sequence shown here is derived from an EMBL/GenBank/DDBJ whole genome shotgun (WGS) entry which is preliminary data.</text>
</comment>
<dbReference type="Proteomes" id="UP001362999">
    <property type="component" value="Unassembled WGS sequence"/>
</dbReference>
<evidence type="ECO:0000313" key="2">
    <source>
        <dbReference type="Proteomes" id="UP001362999"/>
    </source>
</evidence>